<protein>
    <recommendedName>
        <fullName evidence="3">Histidine kinase N-terminal 7TM region domain-containing protein</fullName>
    </recommendedName>
</protein>
<dbReference type="Proteomes" id="UP000321408">
    <property type="component" value="Chromosome"/>
</dbReference>
<gene>
    <name evidence="1" type="ORF">DSAG12_01925</name>
</gene>
<dbReference type="KEGG" id="psyt:DSAG12_01925"/>
<evidence type="ECO:0000313" key="2">
    <source>
        <dbReference type="Proteomes" id="UP000321408"/>
    </source>
</evidence>
<name>A0A5B9DB82_9ARCH</name>
<evidence type="ECO:0000313" key="1">
    <source>
        <dbReference type="EMBL" id="QEE16097.2"/>
    </source>
</evidence>
<accession>A0A5B9DB82</accession>
<reference evidence="1 2" key="2">
    <citation type="journal article" date="2024" name="Int. J. Syst. Evol. Microbiol.">
        <title>Promethearchaeum syntrophicum gen. nov., sp. nov., an anaerobic, obligately syntrophic archaeon, the first isolate of the lineage 'Asgard' archaea, and proposal of the new archaeal phylum Promethearchaeota phyl. nov. and kingdom Promethearchaeati regn. nov.</title>
        <authorList>
            <person name="Imachi H."/>
            <person name="Nobu M.K."/>
            <person name="Kato S."/>
            <person name="Takaki Y."/>
            <person name="Miyazaki M."/>
            <person name="Miyata M."/>
            <person name="Ogawara M."/>
            <person name="Saito Y."/>
            <person name="Sakai S."/>
            <person name="Tahara Y.O."/>
            <person name="Takano Y."/>
            <person name="Tasumi E."/>
            <person name="Uematsu K."/>
            <person name="Yoshimura T."/>
            <person name="Itoh T."/>
            <person name="Ohkuma M."/>
            <person name="Takai K."/>
        </authorList>
    </citation>
    <scope>NUCLEOTIDE SEQUENCE [LARGE SCALE GENOMIC DNA]</scope>
    <source>
        <strain evidence="1 2">MK-D1</strain>
    </source>
</reference>
<proteinExistence type="predicted"/>
<reference evidence="1 2" key="1">
    <citation type="journal article" date="2020" name="Nature">
        <title>Isolation of an archaeon at the prokaryote-eukaryote interface.</title>
        <authorList>
            <person name="Imachi H."/>
            <person name="Nobu M.K."/>
            <person name="Nakahara N."/>
            <person name="Morono Y."/>
            <person name="Ogawara M."/>
            <person name="Takaki Y."/>
            <person name="Takano Y."/>
            <person name="Uematsu K."/>
            <person name="Ikuta T."/>
            <person name="Ito M."/>
            <person name="Matsui Y."/>
            <person name="Miyazaki M."/>
            <person name="Murata K."/>
            <person name="Saito Y."/>
            <person name="Sakai S."/>
            <person name="Song C."/>
            <person name="Tasumi E."/>
            <person name="Yamanaka Y."/>
            <person name="Yamaguchi T."/>
            <person name="Kamagata Y."/>
            <person name="Tamaki H."/>
            <person name="Takai K."/>
        </authorList>
    </citation>
    <scope>NUCLEOTIDE SEQUENCE [LARGE SCALE GENOMIC DNA]</scope>
    <source>
        <strain evidence="1 2">MK-D1</strain>
    </source>
</reference>
<dbReference type="AlphaFoldDB" id="A0A5B9DB82"/>
<dbReference type="EMBL" id="CP042905">
    <property type="protein sequence ID" value="QEE16097.2"/>
    <property type="molecule type" value="Genomic_DNA"/>
</dbReference>
<keyword evidence="2" id="KW-1185">Reference proteome</keyword>
<evidence type="ECO:0008006" key="3">
    <source>
        <dbReference type="Google" id="ProtNLM"/>
    </source>
</evidence>
<sequence length="243" mass="28009">MDSIYLFPMIYEFLIFGVVGSFSILLAFRFFQKKTTVIKYIFLYVFVFSLSALISAISRVLRYTGAWLLSSEPEKYLELLAVSVCFIALSNIFLLMFGLEIFQSDLANKKKNAILLLYWILTITFIIFALVTGLNTVDLTTGIWGFLIGQSLIVDLFIIISCFNLINKMDDPIDKIFVRFIALSPISIIMIFVFFFLDRIMINDFTIFYYLGWIGGIVSAGVVYIGIIRPSFIENYFQKRNKK</sequence>
<organism evidence="1 2">
    <name type="scientific">Promethearchaeum syntrophicum</name>
    <dbReference type="NCBI Taxonomy" id="2594042"/>
    <lineage>
        <taxon>Archaea</taxon>
        <taxon>Promethearchaeati</taxon>
        <taxon>Promethearchaeota</taxon>
        <taxon>Promethearchaeia</taxon>
        <taxon>Promethearchaeales</taxon>
        <taxon>Promethearchaeaceae</taxon>
        <taxon>Promethearchaeum</taxon>
    </lineage>
</organism>